<proteinExistence type="predicted"/>
<dbReference type="AlphaFoldDB" id="A0A099J3Q4"/>
<dbReference type="RefSeq" id="WP_035837336.1">
    <property type="nucleotide sequence ID" value="NZ_JACHBQ010000001.1"/>
</dbReference>
<sequence>MVDNVVLQVALSALLAAALVYSLVRAAASGSRSARVDFGLQSLMGGAMLAMLSGAVWSFLPTVVFSSAATWWFAIRASAHPTSVAGCAGRMSRSACVFHGTMMAATAFMAGSMLAAGTLESGARSVQAAGAHQVAAAAAAHEHGVAGGFGAWAPAPGTGTLDPTLIAAVILAAAVGWRAVLLVASLRATHDGAGGAVRGRRFRRADLGAEIVGAAAMAMMFAAHVSG</sequence>
<keyword evidence="1" id="KW-0812">Transmembrane</keyword>
<protein>
    <recommendedName>
        <fullName evidence="6">DUF5134 domain-containing protein</fullName>
    </recommendedName>
</protein>
<keyword evidence="1" id="KW-1133">Transmembrane helix</keyword>
<dbReference type="STRING" id="1001240.GY21_13805"/>
<evidence type="ECO:0000313" key="3">
    <source>
        <dbReference type="EMBL" id="MBB5639613.1"/>
    </source>
</evidence>
<gene>
    <name evidence="3" type="ORF">BJ997_000161</name>
    <name evidence="2" type="ORF">GY21_13805</name>
</gene>
<feature type="transmembrane region" description="Helical" evidence="1">
    <location>
        <begin position="50"/>
        <end position="74"/>
    </location>
</feature>
<feature type="transmembrane region" description="Helical" evidence="1">
    <location>
        <begin position="207"/>
        <end position="225"/>
    </location>
</feature>
<evidence type="ECO:0000313" key="5">
    <source>
        <dbReference type="Proteomes" id="UP000561726"/>
    </source>
</evidence>
<evidence type="ECO:0008006" key="6">
    <source>
        <dbReference type="Google" id="ProtNLM"/>
    </source>
</evidence>
<dbReference type="EMBL" id="JACHBQ010000001">
    <property type="protein sequence ID" value="MBB5639613.1"/>
    <property type="molecule type" value="Genomic_DNA"/>
</dbReference>
<dbReference type="InterPro" id="IPR033458">
    <property type="entry name" value="DUF5134"/>
</dbReference>
<feature type="transmembrane region" description="Helical" evidence="1">
    <location>
        <begin position="95"/>
        <end position="116"/>
    </location>
</feature>
<keyword evidence="1" id="KW-0472">Membrane</keyword>
<dbReference type="EMBL" id="JPXF01000060">
    <property type="protein sequence ID" value="KGJ72675.1"/>
    <property type="molecule type" value="Genomic_DNA"/>
</dbReference>
<dbReference type="Pfam" id="PF17197">
    <property type="entry name" value="DUF5134"/>
    <property type="match status" value="1"/>
</dbReference>
<dbReference type="Proteomes" id="UP000561726">
    <property type="component" value="Unassembled WGS sequence"/>
</dbReference>
<name>A0A099J3Q4_9MICO</name>
<reference evidence="3 5" key="2">
    <citation type="submission" date="2020-08" db="EMBL/GenBank/DDBJ databases">
        <title>Sequencing the genomes of 1000 actinobacteria strains.</title>
        <authorList>
            <person name="Klenk H.-P."/>
        </authorList>
    </citation>
    <scope>NUCLEOTIDE SEQUENCE [LARGE SCALE GENOMIC DNA]</scope>
    <source>
        <strain evidence="3 5">DSM 21065</strain>
    </source>
</reference>
<comment type="caution">
    <text evidence="2">The sequence shown here is derived from an EMBL/GenBank/DDBJ whole genome shotgun (WGS) entry which is preliminary data.</text>
</comment>
<evidence type="ECO:0000313" key="2">
    <source>
        <dbReference type="EMBL" id="KGJ72675.1"/>
    </source>
</evidence>
<evidence type="ECO:0000313" key="4">
    <source>
        <dbReference type="Proteomes" id="UP000029864"/>
    </source>
</evidence>
<dbReference type="OrthoDB" id="10020602at2"/>
<evidence type="ECO:0000256" key="1">
    <source>
        <dbReference type="SAM" id="Phobius"/>
    </source>
</evidence>
<accession>A0A099J3Q4</accession>
<reference evidence="2 4" key="1">
    <citation type="submission" date="2014-08" db="EMBL/GenBank/DDBJ databases">
        <authorList>
            <person name="Sisinthy S."/>
        </authorList>
    </citation>
    <scope>NUCLEOTIDE SEQUENCE [LARGE SCALE GENOMIC DNA]</scope>
    <source>
        <strain evidence="2 4">RuG17</strain>
    </source>
</reference>
<feature type="transmembrane region" description="Helical" evidence="1">
    <location>
        <begin position="165"/>
        <end position="186"/>
    </location>
</feature>
<organism evidence="2 4">
    <name type="scientific">Cryobacterium roopkundense</name>
    <dbReference type="NCBI Taxonomy" id="1001240"/>
    <lineage>
        <taxon>Bacteria</taxon>
        <taxon>Bacillati</taxon>
        <taxon>Actinomycetota</taxon>
        <taxon>Actinomycetes</taxon>
        <taxon>Micrococcales</taxon>
        <taxon>Microbacteriaceae</taxon>
        <taxon>Cryobacterium</taxon>
    </lineage>
</organism>
<keyword evidence="4" id="KW-1185">Reference proteome</keyword>
<dbReference type="Proteomes" id="UP000029864">
    <property type="component" value="Unassembled WGS sequence"/>
</dbReference>